<evidence type="ECO:0000313" key="3">
    <source>
        <dbReference type="Proteomes" id="UP000276133"/>
    </source>
</evidence>
<feature type="non-terminal residue" evidence="2">
    <location>
        <position position="1"/>
    </location>
</feature>
<feature type="non-terminal residue" evidence="2">
    <location>
        <position position="183"/>
    </location>
</feature>
<protein>
    <submittedName>
        <fullName evidence="2">Uncharacterized protein</fullName>
    </submittedName>
</protein>
<comment type="caution">
    <text evidence="2">The sequence shown here is derived from an EMBL/GenBank/DDBJ whole genome shotgun (WGS) entry which is preliminary data.</text>
</comment>
<dbReference type="EMBL" id="REGN01005711">
    <property type="protein sequence ID" value="RNA12336.1"/>
    <property type="molecule type" value="Genomic_DNA"/>
</dbReference>
<evidence type="ECO:0000313" key="2">
    <source>
        <dbReference type="EMBL" id="RNA12336.1"/>
    </source>
</evidence>
<feature type="coiled-coil region" evidence="1">
    <location>
        <begin position="60"/>
        <end position="118"/>
    </location>
</feature>
<keyword evidence="1" id="KW-0175">Coiled coil</keyword>
<dbReference type="Proteomes" id="UP000276133">
    <property type="component" value="Unassembled WGS sequence"/>
</dbReference>
<proteinExistence type="predicted"/>
<sequence length="183" mass="20577">LTFSDHKLNQFLSDFTMETSDGPGTPVSTQMNLNKTRPINEVDNSPLFDDESDKALRTKVLNLEIENEAQKSLIDKLTNKLNDLVNKVLAINTYDAYVIEQKKLVEALEGRISSLETNFISSPSPPISQIANSAPTWVTVANKNLKPDQRSNQKPAMSEYQINVLNSASDEINEQERRKKNLI</sequence>
<dbReference type="AlphaFoldDB" id="A0A3M7QLK3"/>
<keyword evidence="3" id="KW-1185">Reference proteome</keyword>
<name>A0A3M7QLK3_BRAPC</name>
<gene>
    <name evidence="2" type="ORF">BpHYR1_052475</name>
</gene>
<organism evidence="2 3">
    <name type="scientific">Brachionus plicatilis</name>
    <name type="common">Marine rotifer</name>
    <name type="synonym">Brachionus muelleri</name>
    <dbReference type="NCBI Taxonomy" id="10195"/>
    <lineage>
        <taxon>Eukaryota</taxon>
        <taxon>Metazoa</taxon>
        <taxon>Spiralia</taxon>
        <taxon>Gnathifera</taxon>
        <taxon>Rotifera</taxon>
        <taxon>Eurotatoria</taxon>
        <taxon>Monogononta</taxon>
        <taxon>Pseudotrocha</taxon>
        <taxon>Ploima</taxon>
        <taxon>Brachionidae</taxon>
        <taxon>Brachionus</taxon>
    </lineage>
</organism>
<accession>A0A3M7QLK3</accession>
<reference evidence="2 3" key="1">
    <citation type="journal article" date="2018" name="Sci. Rep.">
        <title>Genomic signatures of local adaptation to the degree of environmental predictability in rotifers.</title>
        <authorList>
            <person name="Franch-Gras L."/>
            <person name="Hahn C."/>
            <person name="Garcia-Roger E.M."/>
            <person name="Carmona M.J."/>
            <person name="Serra M."/>
            <person name="Gomez A."/>
        </authorList>
    </citation>
    <scope>NUCLEOTIDE SEQUENCE [LARGE SCALE GENOMIC DNA]</scope>
    <source>
        <strain evidence="2">HYR1</strain>
    </source>
</reference>
<evidence type="ECO:0000256" key="1">
    <source>
        <dbReference type="SAM" id="Coils"/>
    </source>
</evidence>